<dbReference type="GO" id="GO:0060294">
    <property type="term" value="P:cilium movement involved in cell motility"/>
    <property type="evidence" value="ECO:0007669"/>
    <property type="project" value="TreeGrafter"/>
</dbReference>
<sequence length="897" mass="103230">MASKLQKRKSSSGQKTSKRGKNRPTLTVGEEEEPTNMESLGHPEIYPVVLTTKTQEIFNCRIGEDITDEQPYKLIKKADILADFQNRAAVSDFYPVKKVIQEYPGDEILLVYDKDFKYGLNFYLVGTEEGKENYLNAPEIPEEQEEYKEHIPEEICIYKAPISKPWVSLGSEKEIEEESVKESTKKITYMISRKRHQFGAPIKFSDQNASSVKDAYIECTAYPDKNFTLRQLEKDIGMQVVPEVKDISTQTRWTYPKNAIMQYHPREFSEEEKETLGQAKSLTDFLNNVSISVEIALQQNEIMNTFIDDWKCLAEEEGTFGDKTDTHLKEYQSFTDLHNLTEKMITCVSWHPVIYGLIAVSVAVRLSFEDRVHFSGKLLLQPSLILFWSFSDPIHPQLMLESPDDIFCFKFCPSDPNIIAGGCINGQIVMWDITTHADRIENIKTGGSRSKKVTLKPMFLLEPDSNKEAMYIRHCAVSSIENGHKHVITDIHWLPDTFEINRMGTVFENRSGICCQLVTCSADCTICFWDIRPQKALTPQPTEKKKEESIEIPFDVPSTFLHLDLAWKPLSKIRLSKGETSLDHCPTKISLSEDHLQYKAQDKTLAQSKAAKVGDMNPYQNLEGGLANHLKPREDFCTKFFVGTEEGEVIYTDWKMERDSETGRLMTKKPVSLYTVHDGAVHTVQRSPFYKDIILTIGGWNVAIWKEGVMTGPLLQTSCAPKRYTSGHWSLTRPGVFYIGREDGYIDIWDLLEKTHEPALSQNICITMITCIKPWTFSAKQQFIAVADYYGTLHILEIPWTLSHPSANEVLSMNYYFEREVKHLEYVDQRKKIREQEKKEMQLEMEKKKAKTYQKSKEQLEAELKMDYESYLELERSILVNLGLIKVSEKVSYMEMM</sequence>
<name>A0A8C4M1T5_EQUAS</name>
<evidence type="ECO:0000313" key="13">
    <source>
        <dbReference type="Proteomes" id="UP000694387"/>
    </source>
</evidence>
<feature type="coiled-coil region" evidence="10">
    <location>
        <begin position="826"/>
        <end position="863"/>
    </location>
</feature>
<dbReference type="GO" id="GO:0071933">
    <property type="term" value="F:Arp2/3 complex binding"/>
    <property type="evidence" value="ECO:0007669"/>
    <property type="project" value="Ensembl"/>
</dbReference>
<reference evidence="12" key="3">
    <citation type="submission" date="2025-09" db="UniProtKB">
        <authorList>
            <consortium name="Ensembl"/>
        </authorList>
    </citation>
    <scope>IDENTIFICATION</scope>
</reference>
<keyword evidence="3" id="KW-0853">WD repeat</keyword>
<dbReference type="InterPro" id="IPR050687">
    <property type="entry name" value="Dynein_IC"/>
</dbReference>
<dbReference type="GO" id="GO:0034316">
    <property type="term" value="P:negative regulation of Arp2/3 complex-mediated actin nucleation"/>
    <property type="evidence" value="ECO:0007669"/>
    <property type="project" value="Ensembl"/>
</dbReference>
<dbReference type="RefSeq" id="XP_014685619.1">
    <property type="nucleotide sequence ID" value="XM_014830133.3"/>
</dbReference>
<evidence type="ECO:0000256" key="7">
    <source>
        <dbReference type="ARBA" id="ARBA00065518"/>
    </source>
</evidence>
<dbReference type="GO" id="GO:0036156">
    <property type="term" value="C:inner dynein arm"/>
    <property type="evidence" value="ECO:0007669"/>
    <property type="project" value="TreeGrafter"/>
</dbReference>
<dbReference type="KEGG" id="eai:106824055"/>
<dbReference type="GeneID" id="106824055"/>
<keyword evidence="5 10" id="KW-0175">Coiled coil</keyword>
<keyword evidence="4" id="KW-0677">Repeat</keyword>
<evidence type="ECO:0000256" key="10">
    <source>
        <dbReference type="SAM" id="Coils"/>
    </source>
</evidence>
<evidence type="ECO:0000256" key="4">
    <source>
        <dbReference type="ARBA" id="ARBA00022737"/>
    </source>
</evidence>
<gene>
    <name evidence="12" type="primary">DNAI3</name>
</gene>
<evidence type="ECO:0000313" key="12">
    <source>
        <dbReference type="Ensembl" id="ENSEASP00005020480.2"/>
    </source>
</evidence>
<dbReference type="GO" id="GO:0036159">
    <property type="term" value="P:inner dynein arm assembly"/>
    <property type="evidence" value="ECO:0007669"/>
    <property type="project" value="TreeGrafter"/>
</dbReference>
<protein>
    <recommendedName>
        <fullName evidence="8">Dynein axonemal intermediate chain 3</fullName>
    </recommendedName>
    <alternativeName>
        <fullName evidence="9">WD repeat-containing protein 63</fullName>
    </alternativeName>
</protein>
<dbReference type="PANTHER" id="PTHR12442:SF5">
    <property type="entry name" value="DYNEIN AXONEMAL INTERMEDIATE CHAIN 3"/>
    <property type="match status" value="1"/>
</dbReference>
<evidence type="ECO:0000256" key="8">
    <source>
        <dbReference type="ARBA" id="ARBA00072658"/>
    </source>
</evidence>
<comment type="subunit">
    <text evidence="7">Interacts with ACTR2; this interaction reduces binding of the Arp2/3 complex to the VCA domain of nucleation promoting factors. Part of the multisubunit axonemal dynein complex formed at least of two heavy chains and a number of intermediate and light chains. Found in a associated with the catalytic heavy chain DNAH2, the intermediate chain DNAI4, and the light chain DYNLT1.</text>
</comment>
<dbReference type="Gene3D" id="2.130.10.10">
    <property type="entry name" value="YVTN repeat-like/Quinoprotein amine dehydrogenase"/>
    <property type="match status" value="2"/>
</dbReference>
<organism evidence="12 13">
    <name type="scientific">Equus asinus</name>
    <name type="common">Donkey</name>
    <name type="synonym">Equus africanus asinus</name>
    <dbReference type="NCBI Taxonomy" id="9793"/>
    <lineage>
        <taxon>Eukaryota</taxon>
        <taxon>Metazoa</taxon>
        <taxon>Chordata</taxon>
        <taxon>Craniata</taxon>
        <taxon>Vertebrata</taxon>
        <taxon>Euteleostomi</taxon>
        <taxon>Mammalia</taxon>
        <taxon>Eutheria</taxon>
        <taxon>Laurasiatheria</taxon>
        <taxon>Perissodactyla</taxon>
        <taxon>Equidae</taxon>
        <taxon>Equus</taxon>
    </lineage>
</organism>
<dbReference type="GO" id="GO:0045503">
    <property type="term" value="F:dynein light chain binding"/>
    <property type="evidence" value="ECO:0007669"/>
    <property type="project" value="TreeGrafter"/>
</dbReference>
<dbReference type="CTD" id="126820"/>
<dbReference type="InterPro" id="IPR036322">
    <property type="entry name" value="WD40_repeat_dom_sf"/>
</dbReference>
<reference evidence="12 13" key="1">
    <citation type="journal article" date="2020" name="Nat. Commun.">
        <title>Donkey genomes provide new insights into domestication and selection for coat color.</title>
        <authorList>
            <person name="Wang"/>
            <person name="C."/>
            <person name="Li"/>
            <person name="H."/>
            <person name="Guo"/>
            <person name="Y."/>
            <person name="Huang"/>
            <person name="J."/>
            <person name="Sun"/>
            <person name="Y."/>
            <person name="Min"/>
            <person name="J."/>
            <person name="Wang"/>
            <person name="J."/>
            <person name="Fang"/>
            <person name="X."/>
            <person name="Zhao"/>
            <person name="Z."/>
            <person name="Wang"/>
            <person name="S."/>
            <person name="Zhang"/>
            <person name="Y."/>
            <person name="Liu"/>
            <person name="Q."/>
            <person name="Jiang"/>
            <person name="Q."/>
            <person name="Wang"/>
            <person name="X."/>
            <person name="Guo"/>
            <person name="Y."/>
            <person name="Yang"/>
            <person name="C."/>
            <person name="Wang"/>
            <person name="Y."/>
            <person name="Tian"/>
            <person name="F."/>
            <person name="Zhuang"/>
            <person name="G."/>
            <person name="Fan"/>
            <person name="Y."/>
            <person name="Gao"/>
            <person name="Q."/>
            <person name="Li"/>
            <person name="Y."/>
            <person name="Ju"/>
            <person name="Z."/>
            <person name="Li"/>
            <person name="J."/>
            <person name="Li"/>
            <person name="R."/>
            <person name="Hou"/>
            <person name="M."/>
            <person name="Yang"/>
            <person name="G."/>
            <person name="Liu"/>
            <person name="G."/>
            <person name="Liu"/>
            <person name="W."/>
            <person name="Guo"/>
            <person name="J."/>
            <person name="Pan"/>
            <person name="S."/>
            <person name="Fan"/>
            <person name="G."/>
            <person name="Zhang"/>
            <person name="W."/>
            <person name="Zhang"/>
            <person name="R."/>
            <person name="Yu"/>
            <person name="J."/>
            <person name="Zhang"/>
            <person name="X."/>
            <person name="Yin"/>
            <person name="Q."/>
            <person name="Ji"/>
            <person name="C."/>
            <person name="Jin"/>
            <person name="Y."/>
            <person name="Yue"/>
            <person name="G."/>
            <person name="Liu"/>
            <person name="M."/>
            <person name="Xu"/>
            <person name="J."/>
            <person name="Liu"/>
            <person name="S."/>
            <person name="Jordana"/>
            <person name="J."/>
            <person name="Noce"/>
            <person name="A."/>
            <person name="Amills"/>
            <person name="M."/>
            <person name="Wu"/>
            <person name="D.D."/>
            <person name="Li"/>
            <person name="S."/>
            <person name="Zhou"/>
            <person name="X. and Zhong"/>
            <person name="J."/>
        </authorList>
    </citation>
    <scope>NUCLEOTIDE SEQUENCE [LARGE SCALE GENOMIC DNA]</scope>
</reference>
<evidence type="ECO:0000256" key="6">
    <source>
        <dbReference type="ARBA" id="ARBA00056346"/>
    </source>
</evidence>
<dbReference type="AlphaFoldDB" id="A0A8C4M1T5"/>
<evidence type="ECO:0000256" key="1">
    <source>
        <dbReference type="ARBA" id="ARBA00004496"/>
    </source>
</evidence>
<dbReference type="Ensembl" id="ENSEAST00005022233.2">
    <property type="protein sequence ID" value="ENSEASP00005020480.2"/>
    <property type="gene ID" value="ENSEASG00005014094.2"/>
</dbReference>
<evidence type="ECO:0000256" key="2">
    <source>
        <dbReference type="ARBA" id="ARBA00022490"/>
    </source>
</evidence>
<dbReference type="InterPro" id="IPR015943">
    <property type="entry name" value="WD40/YVTN_repeat-like_dom_sf"/>
</dbReference>
<dbReference type="GO" id="GO:0045504">
    <property type="term" value="F:dynein heavy chain binding"/>
    <property type="evidence" value="ECO:0007669"/>
    <property type="project" value="TreeGrafter"/>
</dbReference>
<feature type="region of interest" description="Disordered" evidence="11">
    <location>
        <begin position="1"/>
        <end position="41"/>
    </location>
</feature>
<feature type="compositionally biased region" description="Basic residues" evidence="11">
    <location>
        <begin position="1"/>
        <end position="22"/>
    </location>
</feature>
<comment type="subcellular location">
    <subcellularLocation>
        <location evidence="1">Cytoplasm</location>
    </subcellularLocation>
</comment>
<comment type="function">
    <text evidence="6">Acts as a negative regulator of cell migration, invasion, and metastasis downstream of p53/TP53, through inhibition of Arp2/3 complex-mediated actin polymerization. Via its association with the multisubunit axonemal dynein complex, is potentially involved in the regulation of cilia function. May play a role in osteogenesis of dental tissue-derived mesenchymal stem cells.</text>
</comment>
<dbReference type="FunFam" id="2.130.10.10:FF:000415">
    <property type="entry name" value="WD repeat domain 63"/>
    <property type="match status" value="1"/>
</dbReference>
<dbReference type="GeneTree" id="ENSGT00940000156924"/>
<evidence type="ECO:0000256" key="9">
    <source>
        <dbReference type="ARBA" id="ARBA00075733"/>
    </source>
</evidence>
<evidence type="ECO:0000256" key="5">
    <source>
        <dbReference type="ARBA" id="ARBA00023054"/>
    </source>
</evidence>
<keyword evidence="2" id="KW-0963">Cytoplasm</keyword>
<accession>A0A8C4M1T5</accession>
<dbReference type="SUPFAM" id="SSF50978">
    <property type="entry name" value="WD40 repeat-like"/>
    <property type="match status" value="1"/>
</dbReference>
<dbReference type="GO" id="GO:0030336">
    <property type="term" value="P:negative regulation of cell migration"/>
    <property type="evidence" value="ECO:0007669"/>
    <property type="project" value="Ensembl"/>
</dbReference>
<keyword evidence="13" id="KW-1185">Reference proteome</keyword>
<dbReference type="Proteomes" id="UP000694387">
    <property type="component" value="Chromosome 16"/>
</dbReference>
<evidence type="ECO:0000256" key="3">
    <source>
        <dbReference type="ARBA" id="ARBA00022574"/>
    </source>
</evidence>
<dbReference type="OrthoDB" id="6619788at2759"/>
<proteinExistence type="predicted"/>
<dbReference type="GO" id="GO:0045669">
    <property type="term" value="P:positive regulation of osteoblast differentiation"/>
    <property type="evidence" value="ECO:0007669"/>
    <property type="project" value="Ensembl"/>
</dbReference>
<dbReference type="PANTHER" id="PTHR12442">
    <property type="entry name" value="DYNEIN INTERMEDIATE CHAIN"/>
    <property type="match status" value="1"/>
</dbReference>
<reference evidence="12" key="2">
    <citation type="submission" date="2025-08" db="UniProtKB">
        <authorList>
            <consortium name="Ensembl"/>
        </authorList>
    </citation>
    <scope>IDENTIFICATION</scope>
</reference>
<dbReference type="InterPro" id="IPR001680">
    <property type="entry name" value="WD40_rpt"/>
</dbReference>
<dbReference type="SMART" id="SM00320">
    <property type="entry name" value="WD40"/>
    <property type="match status" value="3"/>
</dbReference>
<evidence type="ECO:0000256" key="11">
    <source>
        <dbReference type="SAM" id="MobiDB-lite"/>
    </source>
</evidence>